<organism evidence="2 3">
    <name type="scientific">Enterococcus canintestini</name>
    <dbReference type="NCBI Taxonomy" id="317010"/>
    <lineage>
        <taxon>Bacteria</taxon>
        <taxon>Bacillati</taxon>
        <taxon>Bacillota</taxon>
        <taxon>Bacilli</taxon>
        <taxon>Lactobacillales</taxon>
        <taxon>Enterococcaceae</taxon>
        <taxon>Enterococcus</taxon>
    </lineage>
</organism>
<dbReference type="InterPro" id="IPR009414">
    <property type="entry name" value="DUF1064"/>
</dbReference>
<evidence type="ECO:0000313" key="3">
    <source>
        <dbReference type="Proteomes" id="UP000216797"/>
    </source>
</evidence>
<feature type="region of interest" description="Disordered" evidence="1">
    <location>
        <begin position="139"/>
        <end position="163"/>
    </location>
</feature>
<dbReference type="Pfam" id="PF06356">
    <property type="entry name" value="DUF1064"/>
    <property type="match status" value="1"/>
</dbReference>
<feature type="compositionally biased region" description="Basic residues" evidence="1">
    <location>
        <begin position="140"/>
        <end position="152"/>
    </location>
</feature>
<dbReference type="EMBL" id="LHUG01000005">
    <property type="protein sequence ID" value="PAB01089.1"/>
    <property type="molecule type" value="Genomic_DNA"/>
</dbReference>
<evidence type="ECO:0008006" key="4">
    <source>
        <dbReference type="Google" id="ProtNLM"/>
    </source>
</evidence>
<reference evidence="2 3" key="1">
    <citation type="submission" date="2015-08" db="EMBL/GenBank/DDBJ databases">
        <title>Enterococcus genome sequence.</title>
        <authorList>
            <person name="Acedo J.Z."/>
            <person name="Vederas J.C."/>
        </authorList>
    </citation>
    <scope>NUCLEOTIDE SEQUENCE [LARGE SCALE GENOMIC DNA]</scope>
    <source>
        <strain evidence="2 3">49</strain>
    </source>
</reference>
<keyword evidence="3" id="KW-1185">Reference proteome</keyword>
<evidence type="ECO:0000256" key="1">
    <source>
        <dbReference type="SAM" id="MobiDB-lite"/>
    </source>
</evidence>
<protein>
    <recommendedName>
        <fullName evidence="4">DUF1064 domain-containing protein</fullName>
    </recommendedName>
</protein>
<comment type="caution">
    <text evidence="2">The sequence shown here is derived from an EMBL/GenBank/DDBJ whole genome shotgun (WGS) entry which is preliminary data.</text>
</comment>
<sequence>MPQKQTRKSKFGNQKVFVDGYMFDSKAEARYYEKLRDAGISFLPLAGKYCLMQKLIPVQSGTILSTGEKINPVNYKADFVFYEGSTIVKVVDVKGYQDKESQLKMKMFAKEYGYPVMFAKYDRKNDCFEEMSCFESLRQQNKRARERQKRKKEKLEVKSDAEG</sequence>
<dbReference type="AlphaFoldDB" id="A0A267HRW0"/>
<dbReference type="Proteomes" id="UP000216797">
    <property type="component" value="Unassembled WGS sequence"/>
</dbReference>
<dbReference type="RefSeq" id="WP_010747089.1">
    <property type="nucleotide sequence ID" value="NZ_JBKVRM010000016.1"/>
</dbReference>
<feature type="compositionally biased region" description="Basic and acidic residues" evidence="1">
    <location>
        <begin position="153"/>
        <end position="163"/>
    </location>
</feature>
<gene>
    <name evidence="2" type="ORF">AKL21_07485</name>
</gene>
<evidence type="ECO:0000313" key="2">
    <source>
        <dbReference type="EMBL" id="PAB01089.1"/>
    </source>
</evidence>
<proteinExistence type="predicted"/>
<accession>A0A267HRW0</accession>
<name>A0A267HRW0_9ENTE</name>
<dbReference type="Gene3D" id="3.40.91.30">
    <property type="match status" value="1"/>
</dbReference>